<dbReference type="InParanoid" id="A0A5R8QBX5"/>
<dbReference type="EMBL" id="VBWP01000005">
    <property type="protein sequence ID" value="TLG73790.1"/>
    <property type="molecule type" value="Genomic_DNA"/>
</dbReference>
<evidence type="ECO:0000256" key="2">
    <source>
        <dbReference type="ARBA" id="ARBA00023121"/>
    </source>
</evidence>
<proteinExistence type="predicted"/>
<dbReference type="Gene3D" id="3.40.50.10170">
    <property type="match status" value="1"/>
</dbReference>
<dbReference type="PANTHER" id="PTHR33434">
    <property type="entry name" value="DEGV DOMAIN-CONTAINING PROTEIN DR_1986-RELATED"/>
    <property type="match status" value="1"/>
</dbReference>
<dbReference type="Proteomes" id="UP000306912">
    <property type="component" value="Unassembled WGS sequence"/>
</dbReference>
<evidence type="ECO:0000313" key="4">
    <source>
        <dbReference type="Proteomes" id="UP000306912"/>
    </source>
</evidence>
<comment type="function">
    <text evidence="1">May bind long-chain fatty acids, such as palmitate, and may play a role in lipid transport or fatty acid metabolism.</text>
</comment>
<dbReference type="InterPro" id="IPR050270">
    <property type="entry name" value="DegV_domain_contain"/>
</dbReference>
<keyword evidence="4" id="KW-1185">Reference proteome</keyword>
<dbReference type="SUPFAM" id="SSF82549">
    <property type="entry name" value="DAK1/DegV-like"/>
    <property type="match status" value="1"/>
</dbReference>
<accession>A0A5R8QBX5</accession>
<evidence type="ECO:0000256" key="1">
    <source>
        <dbReference type="ARBA" id="ARBA00003238"/>
    </source>
</evidence>
<comment type="caution">
    <text evidence="3">The sequence shown here is derived from an EMBL/GenBank/DDBJ whole genome shotgun (WGS) entry which is preliminary data.</text>
</comment>
<dbReference type="Gene3D" id="3.30.1180.10">
    <property type="match status" value="1"/>
</dbReference>
<dbReference type="PANTHER" id="PTHR33434:SF3">
    <property type="entry name" value="DEGV DOMAIN-CONTAINING PROTEIN YITS"/>
    <property type="match status" value="1"/>
</dbReference>
<dbReference type="InterPro" id="IPR043168">
    <property type="entry name" value="DegV_C"/>
</dbReference>
<reference evidence="3 4" key="1">
    <citation type="submission" date="2019-05" db="EMBL/GenBank/DDBJ databases">
        <title>Culicoidintestinum kansasii gen. nov., sp. nov. from the gastrointestinal tract of the biting midge, Culicoides sonorensis.</title>
        <authorList>
            <person name="Neupane S."/>
            <person name="Ghosh A."/>
            <person name="Gunther S."/>
            <person name="Martin K."/>
            <person name="Zurek L."/>
        </authorList>
    </citation>
    <scope>NUCLEOTIDE SEQUENCE [LARGE SCALE GENOMIC DNA]</scope>
    <source>
        <strain evidence="3 4">CS-1</strain>
    </source>
</reference>
<dbReference type="GO" id="GO:0008289">
    <property type="term" value="F:lipid binding"/>
    <property type="evidence" value="ECO:0007669"/>
    <property type="project" value="UniProtKB-KW"/>
</dbReference>
<dbReference type="PROSITE" id="PS51482">
    <property type="entry name" value="DEGV"/>
    <property type="match status" value="1"/>
</dbReference>
<gene>
    <name evidence="3" type="ORF">FEZ08_06560</name>
</gene>
<dbReference type="Pfam" id="PF02645">
    <property type="entry name" value="DegV"/>
    <property type="match status" value="1"/>
</dbReference>
<protein>
    <submittedName>
        <fullName evidence="3">DegV family protein</fullName>
    </submittedName>
</protein>
<sequence length="286" mass="31575">MAEQKIALITDSTSDIPKSHAEAYGIEVVPMRIVYKNEEFLEGVNITSEEVYERFAQEVPKTSTPALGDIESVFQGLVDKGYTHAIVVTVSSGLSGTFNNFRIIAEEFSDKITSFVCDSKMLSREQSDLIEYAGELIKKGKDFSYISEALIKLRDRCKLFFTLDTLEFLIKGGRIGKVSGTIGELLKIKPIVTMDENGAFTNFEKVRGSKQSFRRMTELATEWIAKGKTTVHIVHGGALDAANRFKEVIENLPNVMSIDITHLGPTIGVHTGPGVLAFALTPETED</sequence>
<dbReference type="FunCoup" id="A0A5R8QBX5">
    <property type="interactions" value="3"/>
</dbReference>
<dbReference type="NCBIfam" id="TIGR00762">
    <property type="entry name" value="DegV"/>
    <property type="match status" value="1"/>
</dbReference>
<dbReference type="RefSeq" id="WP_138190927.1">
    <property type="nucleotide sequence ID" value="NZ_VBWP01000005.1"/>
</dbReference>
<keyword evidence="2" id="KW-0446">Lipid-binding</keyword>
<evidence type="ECO:0000313" key="3">
    <source>
        <dbReference type="EMBL" id="TLG73790.1"/>
    </source>
</evidence>
<name>A0A5R8QBX5_9FIRM</name>
<organism evidence="3 4">
    <name type="scientific">Culicoidibacter larvae</name>
    <dbReference type="NCBI Taxonomy" id="2579976"/>
    <lineage>
        <taxon>Bacteria</taxon>
        <taxon>Bacillati</taxon>
        <taxon>Bacillota</taxon>
        <taxon>Culicoidibacteria</taxon>
        <taxon>Culicoidibacterales</taxon>
        <taxon>Culicoidibacteraceae</taxon>
        <taxon>Culicoidibacter</taxon>
    </lineage>
</organism>
<dbReference type="OrthoDB" id="9781230at2"/>
<dbReference type="AlphaFoldDB" id="A0A5R8QBX5"/>
<dbReference type="InterPro" id="IPR003797">
    <property type="entry name" value="DegV"/>
</dbReference>